<feature type="compositionally biased region" description="Low complexity" evidence="1">
    <location>
        <begin position="114"/>
        <end position="129"/>
    </location>
</feature>
<comment type="caution">
    <text evidence="2">The sequence shown here is derived from an EMBL/GenBank/DDBJ whole genome shotgun (WGS) entry which is preliminary data.</text>
</comment>
<feature type="compositionally biased region" description="Polar residues" evidence="1">
    <location>
        <begin position="766"/>
        <end position="780"/>
    </location>
</feature>
<keyword evidence="3" id="KW-1185">Reference proteome</keyword>
<feature type="compositionally biased region" description="Polar residues" evidence="1">
    <location>
        <begin position="155"/>
        <end position="185"/>
    </location>
</feature>
<protein>
    <submittedName>
        <fullName evidence="2">Uncharacterized protein</fullName>
    </submittedName>
</protein>
<gene>
    <name evidence="2" type="ORF">AAP_04247</name>
</gene>
<accession>A0A167X0S8</accession>
<feature type="region of interest" description="Disordered" evidence="1">
    <location>
        <begin position="1"/>
        <end position="279"/>
    </location>
</feature>
<feature type="compositionally biased region" description="Low complexity" evidence="1">
    <location>
        <begin position="533"/>
        <end position="545"/>
    </location>
</feature>
<feature type="compositionally biased region" description="Polar residues" evidence="1">
    <location>
        <begin position="192"/>
        <end position="207"/>
    </location>
</feature>
<organism evidence="2 3">
    <name type="scientific">Ascosphaera apis ARSEF 7405</name>
    <dbReference type="NCBI Taxonomy" id="392613"/>
    <lineage>
        <taxon>Eukaryota</taxon>
        <taxon>Fungi</taxon>
        <taxon>Dikarya</taxon>
        <taxon>Ascomycota</taxon>
        <taxon>Pezizomycotina</taxon>
        <taxon>Eurotiomycetes</taxon>
        <taxon>Eurotiomycetidae</taxon>
        <taxon>Onygenales</taxon>
        <taxon>Ascosphaeraceae</taxon>
        <taxon>Ascosphaera</taxon>
    </lineage>
</organism>
<feature type="compositionally biased region" description="Polar residues" evidence="1">
    <location>
        <begin position="519"/>
        <end position="532"/>
    </location>
</feature>
<feature type="compositionally biased region" description="Low complexity" evidence="1">
    <location>
        <begin position="228"/>
        <end position="237"/>
    </location>
</feature>
<feature type="compositionally biased region" description="Low complexity" evidence="1">
    <location>
        <begin position="253"/>
        <end position="271"/>
    </location>
</feature>
<name>A0A167X0S8_9EURO</name>
<feature type="compositionally biased region" description="Polar residues" evidence="1">
    <location>
        <begin position="21"/>
        <end position="36"/>
    </location>
</feature>
<reference evidence="2 3" key="1">
    <citation type="journal article" date="2016" name="Genome Biol. Evol.">
        <title>Divergent and convergent evolution of fungal pathogenicity.</title>
        <authorList>
            <person name="Shang Y."/>
            <person name="Xiao G."/>
            <person name="Zheng P."/>
            <person name="Cen K."/>
            <person name="Zhan S."/>
            <person name="Wang C."/>
        </authorList>
    </citation>
    <scope>NUCLEOTIDE SEQUENCE [LARGE SCALE GENOMIC DNA]</scope>
    <source>
        <strain evidence="2 3">ARSEF 7405</strain>
    </source>
</reference>
<feature type="region of interest" description="Disordered" evidence="1">
    <location>
        <begin position="381"/>
        <end position="433"/>
    </location>
</feature>
<dbReference type="Proteomes" id="UP000242877">
    <property type="component" value="Unassembled WGS sequence"/>
</dbReference>
<feature type="region of interest" description="Disordered" evidence="1">
    <location>
        <begin position="869"/>
        <end position="917"/>
    </location>
</feature>
<feature type="region of interest" description="Disordered" evidence="1">
    <location>
        <begin position="470"/>
        <end position="545"/>
    </location>
</feature>
<dbReference type="AlphaFoldDB" id="A0A167X0S8"/>
<evidence type="ECO:0000313" key="3">
    <source>
        <dbReference type="Proteomes" id="UP000242877"/>
    </source>
</evidence>
<proteinExistence type="predicted"/>
<feature type="region of interest" description="Disordered" evidence="1">
    <location>
        <begin position="756"/>
        <end position="850"/>
    </location>
</feature>
<dbReference type="OrthoDB" id="4152802at2759"/>
<feature type="region of interest" description="Disordered" evidence="1">
    <location>
        <begin position="561"/>
        <end position="637"/>
    </location>
</feature>
<evidence type="ECO:0000313" key="2">
    <source>
        <dbReference type="EMBL" id="KZZ89492.1"/>
    </source>
</evidence>
<dbReference type="EMBL" id="AZGZ01000020">
    <property type="protein sequence ID" value="KZZ89492.1"/>
    <property type="molecule type" value="Genomic_DNA"/>
</dbReference>
<feature type="compositionally biased region" description="Low complexity" evidence="1">
    <location>
        <begin position="86"/>
        <end position="97"/>
    </location>
</feature>
<feature type="region of interest" description="Disordered" evidence="1">
    <location>
        <begin position="658"/>
        <end position="742"/>
    </location>
</feature>
<feature type="compositionally biased region" description="Basic and acidic residues" evidence="1">
    <location>
        <begin position="381"/>
        <end position="419"/>
    </location>
</feature>
<feature type="compositionally biased region" description="Acidic residues" evidence="1">
    <location>
        <begin position="818"/>
        <end position="830"/>
    </location>
</feature>
<feature type="compositionally biased region" description="Basic and acidic residues" evidence="1">
    <location>
        <begin position="905"/>
        <end position="917"/>
    </location>
</feature>
<feature type="compositionally biased region" description="Low complexity" evidence="1">
    <location>
        <begin position="56"/>
        <end position="78"/>
    </location>
</feature>
<evidence type="ECO:0000256" key="1">
    <source>
        <dbReference type="SAM" id="MobiDB-lite"/>
    </source>
</evidence>
<feature type="compositionally biased region" description="Polar residues" evidence="1">
    <location>
        <begin position="658"/>
        <end position="668"/>
    </location>
</feature>
<feature type="compositionally biased region" description="Basic and acidic residues" evidence="1">
    <location>
        <begin position="782"/>
        <end position="803"/>
    </location>
</feature>
<feature type="compositionally biased region" description="Low complexity" evidence="1">
    <location>
        <begin position="470"/>
        <end position="482"/>
    </location>
</feature>
<dbReference type="VEuPathDB" id="FungiDB:AAP_04247"/>
<sequence length="917" mass="100906">MVFWSFFPRGKRHRKVADDGSQPTKLSVATGDNSRGQDGVSKENGGGKSKGVSLNSPSTARSSPAPAPISKPDSTPEITPSPSPSQKPQSSTSPVQTMALAESQPPRAPDEARSSIILSQSHSSTIILHPQPRGPLNDEQKPSNRQYQIHYPAATTPNRTENAARSPLSNIPLTATSASSEQGECSSPPPILSSQASVTTPTKSYASSARRKKQKSQNSNDRSRMKKTVSQSTTSTSARPVRAASWSYSPTPSSERVSNSNRRNSSRLDQSSNREDRYTLTAGNLKHAVAEYVPDIDMEAYTFKINTFEALTPRPHVKCCGVQNPDCPGNHPPYGHGVRRHSARDRGMIIPPVKEEEKRLRMKELADHLDAGALREIMERDQRRRELKRQKDLEKKERRMQKRAEAERKREEEEARNDDQAGPSSQITAPRRPFMLRTQSDSQYSWSHASDISHFKPWMASASAEGISIPPSLSLRNSSNPRGSIRIVNPQTPQRPFSEAISPFSHTPSQRLSCPPPVSHTSLTESARSPENATATSASPHASTAFSSRIASFFRRGSYMRRKSRQIETNQQPEIPPPPEISQHERQSSSSFVPPEPRGFSVPSRESFKNNPPSQILTPPHSIDRSNMTPSPSVKRMHSKFTELLDFPIPNESMISRLSSSEAVSQTGVVPPGSRASASEVKSNKRNEAEESSICQNLTDRSAVASPEPISEECEATAARDIHRGRRRQAYADQESSMIVPSNDSVALAKSLASIDSEGSWFSPKVSRSLSVKTARTQAQIERYKAGSPREGDMPKKSVETDISRGSGIDFGTHHEDDNEEEEEEEEDEDVLHSAKSSRTSMLVGEVNIREGANKGERVVVHPSIHHMAHASQAEISSTYNDDEEDNMDSENCAETVHPAPVTDAEGKTEVRAEISN</sequence>